<feature type="compositionally biased region" description="Pro residues" evidence="1">
    <location>
        <begin position="18"/>
        <end position="32"/>
    </location>
</feature>
<sequence>MALLSTAGCGGGTSRPPQAAPSPSPASLPSSPPAAAKCAGKVLDRRDIQHPDLGAVRVFLIRRPASQEPTGCVTAVSGSGNVLTSTDVDIHDEKSLRFADPATDATKNTFVTYNPGRYDGVLVFVPSTKGFEDIGWSTPEDHYSGGRFAYYNAKLAGPGADGRYTITRYEKSCDPNCAEGITTEVTLHWNGHDYRPAE</sequence>
<gene>
    <name evidence="2" type="ORF">DP939_06370</name>
</gene>
<protein>
    <submittedName>
        <fullName evidence="2">Uncharacterized protein</fullName>
    </submittedName>
</protein>
<dbReference type="EMBL" id="QMEY01000002">
    <property type="protein sequence ID" value="RBQ20704.1"/>
    <property type="molecule type" value="Genomic_DNA"/>
</dbReference>
<proteinExistence type="predicted"/>
<comment type="caution">
    <text evidence="2">The sequence shown here is derived from an EMBL/GenBank/DDBJ whole genome shotgun (WGS) entry which is preliminary data.</text>
</comment>
<keyword evidence="3" id="KW-1185">Reference proteome</keyword>
<evidence type="ECO:0000313" key="2">
    <source>
        <dbReference type="EMBL" id="RBQ20704.1"/>
    </source>
</evidence>
<evidence type="ECO:0000256" key="1">
    <source>
        <dbReference type="SAM" id="MobiDB-lite"/>
    </source>
</evidence>
<feature type="region of interest" description="Disordered" evidence="1">
    <location>
        <begin position="1"/>
        <end position="36"/>
    </location>
</feature>
<dbReference type="Proteomes" id="UP000253303">
    <property type="component" value="Unassembled WGS sequence"/>
</dbReference>
<accession>A0A366M527</accession>
<organism evidence="2 3">
    <name type="scientific">Spongiactinospora rosea</name>
    <dbReference type="NCBI Taxonomy" id="2248750"/>
    <lineage>
        <taxon>Bacteria</taxon>
        <taxon>Bacillati</taxon>
        <taxon>Actinomycetota</taxon>
        <taxon>Actinomycetes</taxon>
        <taxon>Streptosporangiales</taxon>
        <taxon>Streptosporangiaceae</taxon>
        <taxon>Spongiactinospora</taxon>
    </lineage>
</organism>
<name>A0A366M527_9ACTN</name>
<reference evidence="2 3" key="1">
    <citation type="submission" date="2018-06" db="EMBL/GenBank/DDBJ databases">
        <title>Sphaerisporangium craniellae sp. nov., isolated from a marine sponge in the South China Sea.</title>
        <authorList>
            <person name="Li L."/>
        </authorList>
    </citation>
    <scope>NUCLEOTIDE SEQUENCE [LARGE SCALE GENOMIC DNA]</scope>
    <source>
        <strain evidence="2 3">LHW63015</strain>
    </source>
</reference>
<evidence type="ECO:0000313" key="3">
    <source>
        <dbReference type="Proteomes" id="UP000253303"/>
    </source>
</evidence>
<dbReference type="AlphaFoldDB" id="A0A366M527"/>